<feature type="chain" id="PRO_5047080372" description="Orphan protein" evidence="2">
    <location>
        <begin position="22"/>
        <end position="167"/>
    </location>
</feature>
<evidence type="ECO:0008006" key="5">
    <source>
        <dbReference type="Google" id="ProtNLM"/>
    </source>
</evidence>
<gene>
    <name evidence="3" type="ORF">PUND_03840</name>
</gene>
<comment type="caution">
    <text evidence="3">The sequence shown here is derived from an EMBL/GenBank/DDBJ whole genome shotgun (WGS) entry which is preliminary data.</text>
</comment>
<name>A0ABN0NL17_9GAMM</name>
<reference evidence="3" key="1">
    <citation type="journal article" date="2012" name="J. Bacteriol.">
        <title>Genome sequences of type strains of seven species of the marine bacterium Pseudoalteromonas.</title>
        <authorList>
            <person name="Xie B.B."/>
            <person name="Shu Y.L."/>
            <person name="Qin Q.L."/>
            <person name="Rong J.C."/>
            <person name="Zhang X.Y."/>
            <person name="Chen X.L."/>
            <person name="Shi M."/>
            <person name="He H.L."/>
            <person name="Zhou B.C."/>
            <person name="Zhang Y.Z."/>
        </authorList>
    </citation>
    <scope>NUCLEOTIDE SEQUENCE [LARGE SCALE GENOMIC DNA]</scope>
    <source>
        <strain evidence="3">NCIMB 2128</strain>
    </source>
</reference>
<keyword evidence="4" id="KW-1185">Reference proteome</keyword>
<accession>A0ABN0NL17</accession>
<proteinExistence type="predicted"/>
<evidence type="ECO:0000313" key="4">
    <source>
        <dbReference type="Proteomes" id="UP000016534"/>
    </source>
</evidence>
<sequence>MKKLILTSLCLSTLFSYTVNAATELTLPLELKIHVSILAGDAQSMRELTFDNIELFRNSKVGVTHISNDINKENESNFNLIYVTQAESSTPKSPVYDVAYTFVSNTYNGTNEALDYYATGAPHNLLIPKTTDSRVITYKVNGVKVGVPSSKSQKSEKGDSRISLQLQ</sequence>
<dbReference type="EMBL" id="AHCF02000008">
    <property type="protein sequence ID" value="ERG62195.1"/>
    <property type="molecule type" value="Genomic_DNA"/>
</dbReference>
<organism evidence="3 4">
    <name type="scientific">Pseudoalteromonas undina</name>
    <dbReference type="NCBI Taxonomy" id="43660"/>
    <lineage>
        <taxon>Bacteria</taxon>
        <taxon>Pseudomonadati</taxon>
        <taxon>Pseudomonadota</taxon>
        <taxon>Gammaproteobacteria</taxon>
        <taxon>Alteromonadales</taxon>
        <taxon>Pseudoalteromonadaceae</taxon>
        <taxon>Pseudoalteromonas</taxon>
    </lineage>
</organism>
<evidence type="ECO:0000313" key="3">
    <source>
        <dbReference type="EMBL" id="ERG62195.1"/>
    </source>
</evidence>
<evidence type="ECO:0000256" key="2">
    <source>
        <dbReference type="SAM" id="SignalP"/>
    </source>
</evidence>
<feature type="region of interest" description="Disordered" evidence="1">
    <location>
        <begin position="147"/>
        <end position="167"/>
    </location>
</feature>
<reference evidence="3" key="2">
    <citation type="submission" date="2013-04" db="EMBL/GenBank/DDBJ databases">
        <title>Genome sequence of Pseudoalteromonas undina.</title>
        <authorList>
            <person name="Xie B.-B."/>
            <person name="Rong J.-C."/>
            <person name="Qin Q.-L."/>
            <person name="Shu Y.-L."/>
            <person name="Zhang Y.-Z."/>
        </authorList>
    </citation>
    <scope>NUCLEOTIDE SEQUENCE</scope>
    <source>
        <strain evidence="3">NCIMB 2128</strain>
    </source>
</reference>
<feature type="signal peptide" evidence="2">
    <location>
        <begin position="1"/>
        <end position="21"/>
    </location>
</feature>
<evidence type="ECO:0000256" key="1">
    <source>
        <dbReference type="SAM" id="MobiDB-lite"/>
    </source>
</evidence>
<protein>
    <recommendedName>
        <fullName evidence="5">Orphan protein</fullName>
    </recommendedName>
</protein>
<keyword evidence="2" id="KW-0732">Signal</keyword>
<dbReference type="Proteomes" id="UP000016534">
    <property type="component" value="Unassembled WGS sequence"/>
</dbReference>